<organism evidence="1 2">
    <name type="scientific">Bifidobacterium adolescentis</name>
    <dbReference type="NCBI Taxonomy" id="1680"/>
    <lineage>
        <taxon>Bacteria</taxon>
        <taxon>Bacillati</taxon>
        <taxon>Actinomycetota</taxon>
        <taxon>Actinomycetes</taxon>
        <taxon>Bifidobacteriales</taxon>
        <taxon>Bifidobacteriaceae</taxon>
        <taxon>Bifidobacterium</taxon>
    </lineage>
</organism>
<protein>
    <submittedName>
        <fullName evidence="1">Two-component sensor protein</fullName>
    </submittedName>
</protein>
<dbReference type="KEGG" id="bado:BBMN23_1270"/>
<dbReference type="AlphaFoldDB" id="A0A0B5BI98"/>
<comment type="caution">
    <text evidence="1">The sequence shown here is derived from an EMBL/GenBank/DDBJ whole genome shotgun (WGS) entry which is preliminary data.</text>
</comment>
<evidence type="ECO:0000313" key="1">
    <source>
        <dbReference type="EMBL" id="OSG96784.1"/>
    </source>
</evidence>
<dbReference type="RefSeq" id="WP_021913409.1">
    <property type="nucleotide sequence ID" value="NZ_JBLEQH010000003.1"/>
</dbReference>
<dbReference type="Proteomes" id="UP000193905">
    <property type="component" value="Unassembled WGS sequence"/>
</dbReference>
<dbReference type="InterPro" id="IPR036890">
    <property type="entry name" value="HATPase_C_sf"/>
</dbReference>
<accession>A0A0B5BI98</accession>
<sequence length="99" mass="10874">MRARPYAYHKDVIGRLIGEVYANVSRHAPSGGKYEVSVLVKTHSLEITEVNDMGARHSGSLPGGHGLRQFAAEIEHIGGSLSTDCENGIWMFHARIPFD</sequence>
<reference evidence="1 2" key="1">
    <citation type="journal article" date="2016" name="Sci. Rep.">
        <title>Evaluation of genetic diversity among strains of the human gut commensal Bifidobacterium adolescentis.</title>
        <authorList>
            <person name="Duranti S."/>
            <person name="Milani C."/>
            <person name="Lugli G.A."/>
            <person name="Mancabelli L."/>
            <person name="Turroni F."/>
            <person name="Ferrario C."/>
            <person name="Mangifesta M."/>
            <person name="Viappiani A."/>
            <person name="Sanchez B."/>
            <person name="Margolles A."/>
            <person name="van Sinderen D."/>
            <person name="Ventura M."/>
        </authorList>
    </citation>
    <scope>NUCLEOTIDE SEQUENCE [LARGE SCALE GENOMIC DNA]</scope>
    <source>
        <strain evidence="1 2">AL46-2</strain>
    </source>
</reference>
<evidence type="ECO:0000313" key="2">
    <source>
        <dbReference type="Proteomes" id="UP000193905"/>
    </source>
</evidence>
<gene>
    <name evidence="1" type="ORF">AL0462_1278</name>
</gene>
<dbReference type="Gene3D" id="3.30.565.10">
    <property type="entry name" value="Histidine kinase-like ATPase, C-terminal domain"/>
    <property type="match status" value="1"/>
</dbReference>
<proteinExistence type="predicted"/>
<name>A0A0B5BI98_BIFAD</name>
<dbReference type="EMBL" id="LNKH01000007">
    <property type="protein sequence ID" value="OSG96784.1"/>
    <property type="molecule type" value="Genomic_DNA"/>
</dbReference>